<protein>
    <submittedName>
        <fullName evidence="7">RNA-dependent RNA polymerase</fullName>
    </submittedName>
</protein>
<keyword evidence="1" id="KW-0547">Nucleotide-binding</keyword>
<dbReference type="GO" id="GO:0003723">
    <property type="term" value="F:RNA binding"/>
    <property type="evidence" value="ECO:0007669"/>
    <property type="project" value="InterPro"/>
</dbReference>
<dbReference type="EMBL" id="FJ907331">
    <property type="protein sequence ID" value="ACT67476.1"/>
    <property type="molecule type" value="Genomic_RNA"/>
</dbReference>
<feature type="region of interest" description="Disordered" evidence="3">
    <location>
        <begin position="1488"/>
        <end position="1513"/>
    </location>
</feature>
<organism evidence="7">
    <name type="scientific">Grapevine leafroll-associated virus Carn</name>
    <dbReference type="NCBI Taxonomy" id="659661"/>
    <lineage>
        <taxon>Viruses</taxon>
    </lineage>
</organism>
<dbReference type="PROSITE" id="PS50507">
    <property type="entry name" value="RDRP_SSRNA_POS"/>
    <property type="match status" value="1"/>
</dbReference>
<dbReference type="GO" id="GO:0006396">
    <property type="term" value="P:RNA processing"/>
    <property type="evidence" value="ECO:0007669"/>
    <property type="project" value="InterPro"/>
</dbReference>
<dbReference type="InterPro" id="IPR027417">
    <property type="entry name" value="P-loop_NTPase"/>
</dbReference>
<dbReference type="InterPro" id="IPR043502">
    <property type="entry name" value="DNA/RNA_pol_sf"/>
</dbReference>
<dbReference type="InterPro" id="IPR047308">
    <property type="entry name" value="Closteroviridae_RdRp"/>
</dbReference>
<keyword evidence="7" id="KW-0696">RNA-directed RNA polymerase</keyword>
<feature type="region of interest" description="Disordered" evidence="3">
    <location>
        <begin position="27"/>
        <end position="161"/>
    </location>
</feature>
<evidence type="ECO:0000313" key="7">
    <source>
        <dbReference type="EMBL" id="ACT67476.1"/>
    </source>
</evidence>
<dbReference type="GO" id="GO:0006351">
    <property type="term" value="P:DNA-templated transcription"/>
    <property type="evidence" value="ECO:0007669"/>
    <property type="project" value="InterPro"/>
</dbReference>
<dbReference type="PROSITE" id="PS51743">
    <property type="entry name" value="ALPHAVIRUS_MT"/>
    <property type="match status" value="1"/>
</dbReference>
<dbReference type="GO" id="GO:0003968">
    <property type="term" value="F:RNA-directed RNA polymerase activity"/>
    <property type="evidence" value="ECO:0007669"/>
    <property type="project" value="UniProtKB-KW"/>
</dbReference>
<feature type="compositionally biased region" description="Low complexity" evidence="3">
    <location>
        <begin position="1570"/>
        <end position="1579"/>
    </location>
</feature>
<dbReference type="Pfam" id="PF00978">
    <property type="entry name" value="RdRP_2"/>
    <property type="match status" value="1"/>
</dbReference>
<dbReference type="PROSITE" id="PS51657">
    <property type="entry name" value="PSRV_HELICASE"/>
    <property type="match status" value="1"/>
</dbReference>
<dbReference type="GO" id="GO:0005524">
    <property type="term" value="F:ATP binding"/>
    <property type="evidence" value="ECO:0007669"/>
    <property type="project" value="UniProtKB-KW"/>
</dbReference>
<dbReference type="InterPro" id="IPR002588">
    <property type="entry name" value="Alphavirus-like_MT_dom"/>
</dbReference>
<feature type="region of interest" description="Disordered" evidence="3">
    <location>
        <begin position="1756"/>
        <end position="1784"/>
    </location>
</feature>
<proteinExistence type="predicted"/>
<name>D2E4A6_9VIRU</name>
<sequence length="2801" mass="313705">MSDKEPEGKPFTLQDLGISLSSIQTHNKRTPNLPDSYHNPKGILSRNYAPRTHKTEAERAQGTNAKFSTLTQEGKAALKGKAKVNPSVDKKPTNRERKLKHFHSPIQVPRPSSVPSQAGAISSGSRGASPGSSRSASSCSYHSSISSGPSFSRPQHFTSPNDVKELKNVSSFPVPTQSLLKGQRSKNAKTEGPRSNLQCKKPVSPSQKSNVTAFRPKQAVKAAAEQSNSASSAAGNSANGGSPDNRCPRQSGGLQNRPFNQRNSSWGSKFGNNSPIVPGRFQLDFSKLKSVVEVQAHAFFPCELTLAAQSRLADLLDSFNLPASAFVRDFVLSRVRTDNIKNIYHCFLITSRGRIHFFNATGFYSGYVDVNEPVWFYGRVAGSSKSEYLSLGNGKTSRCFIKTRFPTLHEFISHDWAAGKSSLKYVTVYDPVKNRNWRGSSGFCWLPLYLNSSIPLRDYPTSGLVRLFTLYDKFGIVPIVKSGKYYHYDPNGKKHIKFPSVFVGAEPTEVDTTLTTWDDCVNTPFLRTAVDSVPSETLLRETSNCQTNLDILFEKTLNQNLTDARSNKIVTSHHLNAEEFELLKSYFGLTFIENRRGFRNPHSLLNTMRECFNRMYSEAFRSVTVSNIRGNLATTMNCDLDNTHICMPLINPKDVVRQIRSAISLFNSAGVKLGKAATIAKRPQTLTKVSYCNRPVPKCTHKSTAITMVDVYDISLHSLINAMEAKGALISRCCFMFPPELIYDDGTVLHPETSVLVTRSNGFITYHVADTSDSITHNVEHILSFLKTSTIVSKSGICYSVELLNQIGPYMDFQVSFSRSDTTQPSKRSFTCWSKNKISVKVDRLNDSGNLITTRLVLGRDFVRRVLSYSSNVCNIVDDRTYEYVLSNMRSQTTMMVVGSKIVHNKVELSNDLMVEPPATFPKESVERRTKAVETAKLATKSFKHRVLDFLIGLPGLLLSKLWDSILRLLPASLLRMVKNAFEDETYTKDCPDVVVTDIVNDISTNHLDASIFEDLLEAVKDLTLLSAPEVEDSDDDEITEAKDTTVTNGKRPVTVEPDSKPQLRSDVLRGGGNNWYDFLLPRAANKDTGSSLLTNLWRCVRKIDRMFRANLTSPLFSRTMRFLFNIIKVLLTPLHMLSSLSPWQISFKRKQIEEKKHINVLSLVGSFLSTIADTLFSPMKCYVTELGAVVANSIKDSVSRTVNDALSASDRFIKYRIASGLKALNLEYPREWLNERTKIEMLYDLALKCCNKTFIVPAVGTTLLMLLCSKRVRSTLFNLGDRAYCFIERVRIKRPILVLSSLLGLFVGNISKLSACFSVFDSCKEVCIGLLVPSLISSVYTGITKPSFFNKIEVLLSFGTLVKNYEMLVSTFQLLDTRDERRTSVDVADVRPSLGALELNDDTVNVLENFRANIKCRKGVKEKEKSHVVVPRWPESRILEVGESSGCKDVPAAATTVVHTPEPPQTVPSVVVPETVTPPTTVTATVTSDSETHVPPVASVPEERPQQTTPTVNVETEETRHVLNSPIALDGVRGDVFSENVIDEAVRSFNESLVKPEQTQSREIEVSEPKVTTQTTRPSTPPRVCRLSCQCGVIIPVRPFKAPGDLPLVSGDVMRNRSAWFYSRGGESYSYTGGSHKSRGWLDILDAYISACGLEPELFDHCLIQKYQPDSGLNFHKDDEPVYPRMNPVLKIHASGTGVFSVCCNEGSGQLDMTDPCYFCMPNGFQISHYHAVRCTTERVSLTFRSTKFVEISERPVSRPHSPSAVKTDRDSGTVGAPKNGVNVLPPIRLEPRTTSVHTDQKFKQQQSLMALCANATGVTITDKADLLRLSTYANMKHYVNMDNNVGVIIEAFLYNLHELQKEVSVMSKIISQPDVLIGKRRELYCTGFPDINRAQVAKNPGYLMTNTENSFYGSVSGRDLIFSNNSRIENEDSLIYLEPALVSFPLRRCLGMLSLMKAVSVNDVGRALVGSEFINAVPGAGKTFEIKEQMKTYARNEENLGLMLVLTSSKNAADSLNEFWSQNINDKKILVMTVDSFIFGAQKFLRKEYYTVLLDECYMSHAGLCILIAAATNPACVRFYGDRRQVPFINRNSQFRDSKGMLDSSAGLYTERLLTYRCPADICFWMSNVDYLKAGQRPYKGVVKTVADGRPLKSVTSQPFSPNELDFMRECDRVMTFTQMEKTDLINKYVQNGFGSKAEALLKIGTVAESQGETYARVALVRSKGADDEVFESFPHRLVALTRHTRSLVFVCLPSKRSKGIGKDVNMIEKLEDSVASSFVVQQHVYIYVMTGTLEGELPGGLCRPPRSHFEAIQGFLDDLIPGVGSLDFSFCEESFQTTDFSTNISDFTFSDNDINMKSRKYYMNTPRIRSHVMTKRQNTLKSNILAYEKRNFCGEAKSWHPDVTEEVMAIVDRFFECYVDNVKAEFLLREPVTVNANDLSMWYSSRTPLGRSGLDKELEVPDILGSNLNRFKLMVKGDVKFKGDSEALEEFAPGQNIVFHSRLVCAHFASVFCELVNRLRSICAPNVILFNGLSFEDFAAHVDSCLDGEPLYNFKSDEIDISKYDKSQSTLTKAIELEVYRRLGLDQRILDVWGSSEFYGRATTGSRSFSAEIFAQRRTGAANTWIGNTIINMCLLAQSTDPRLFKVACFAGDDSLLIYRKKPTIHFEYYETKFDFDVKYYDSAAMYFCGKFLISDGEKTRIVPDPMKLFVKLGKERPCHDSVLLENWRSFFDVTKAYANNTVLERLVEQFALKYTESPQAYAAFCAVNSIRSNPEQFKRLWFSLYSGFSSDIKQRLR</sequence>
<dbReference type="GO" id="GO:0008174">
    <property type="term" value="F:mRNA methyltransferase activity"/>
    <property type="evidence" value="ECO:0007669"/>
    <property type="project" value="InterPro"/>
</dbReference>
<dbReference type="Pfam" id="PF01660">
    <property type="entry name" value="Vmethyltransf"/>
    <property type="match status" value="1"/>
</dbReference>
<feature type="domain" description="RdRp catalytic" evidence="4">
    <location>
        <begin position="2557"/>
        <end position="2670"/>
    </location>
</feature>
<dbReference type="SUPFAM" id="SSF51197">
    <property type="entry name" value="Clavaminate synthase-like"/>
    <property type="match status" value="1"/>
</dbReference>
<feature type="region of interest" description="Disordered" evidence="3">
    <location>
        <begin position="174"/>
        <end position="271"/>
    </location>
</feature>
<feature type="compositionally biased region" description="Low complexity" evidence="3">
    <location>
        <begin position="222"/>
        <end position="242"/>
    </location>
</feature>
<feature type="compositionally biased region" description="Low complexity" evidence="3">
    <location>
        <begin position="116"/>
        <end position="152"/>
    </location>
</feature>
<reference evidence="7" key="1">
    <citation type="journal article" date="2010" name="Arch. Virol.">
        <title>A putative new ampelovirus associated with grapevine leafroll disease.</title>
        <authorList>
            <person name="Abou Ghanem-Sabanadzovic N."/>
            <person name="Sabanadzovic S."/>
            <person name="Uyemoto J.K."/>
            <person name="Golino D."/>
            <person name="Rowhani A."/>
        </authorList>
    </citation>
    <scope>NUCLEOTIDE SEQUENCE</scope>
    <source>
        <strain evidence="7">Carnelian</strain>
    </source>
</reference>
<dbReference type="InterPro" id="IPR027351">
    <property type="entry name" value="(+)RNA_virus_helicase_core_dom"/>
</dbReference>
<keyword evidence="1" id="KW-0067">ATP-binding</keyword>
<dbReference type="InterPro" id="IPR037151">
    <property type="entry name" value="AlkB-like_sf"/>
</dbReference>
<keyword evidence="7" id="KW-0808">Transferase</keyword>
<dbReference type="Gene3D" id="2.60.120.590">
    <property type="entry name" value="Alpha-ketoglutarate-dependent dioxygenase AlkB-like"/>
    <property type="match status" value="1"/>
</dbReference>
<feature type="region of interest" description="Disordered" evidence="3">
    <location>
        <begin position="1031"/>
        <end position="1065"/>
    </location>
</feature>
<dbReference type="SUPFAM" id="SSF56672">
    <property type="entry name" value="DNA/RNA polymerases"/>
    <property type="match status" value="1"/>
</dbReference>
<evidence type="ECO:0000256" key="1">
    <source>
        <dbReference type="ARBA" id="ARBA00022840"/>
    </source>
</evidence>
<dbReference type="SUPFAM" id="SSF52540">
    <property type="entry name" value="P-loop containing nucleoside triphosphate hydrolases"/>
    <property type="match status" value="1"/>
</dbReference>
<keyword evidence="2" id="KW-0693">Viral RNA replication</keyword>
<evidence type="ECO:0000259" key="4">
    <source>
        <dbReference type="PROSITE" id="PS50507"/>
    </source>
</evidence>
<feature type="domain" description="Alphavirus-like MT" evidence="6">
    <location>
        <begin position="593"/>
        <end position="786"/>
    </location>
</feature>
<accession>D2E4A6</accession>
<dbReference type="Pfam" id="PF01443">
    <property type="entry name" value="Viral_helicase1"/>
    <property type="match status" value="1"/>
</dbReference>
<dbReference type="CDD" id="cd23253">
    <property type="entry name" value="Closteroviridae_RdRp"/>
    <property type="match status" value="1"/>
</dbReference>
<feature type="compositionally biased region" description="Polar residues" evidence="3">
    <location>
        <begin position="252"/>
        <end position="271"/>
    </location>
</feature>
<dbReference type="Gene3D" id="3.40.50.300">
    <property type="entry name" value="P-loop containing nucleotide triphosphate hydrolases"/>
    <property type="match status" value="2"/>
</dbReference>
<evidence type="ECO:0000256" key="3">
    <source>
        <dbReference type="SAM" id="MobiDB-lite"/>
    </source>
</evidence>
<feature type="compositionally biased region" description="Polar residues" evidence="3">
    <location>
        <begin position="193"/>
        <end position="212"/>
    </location>
</feature>
<feature type="compositionally biased region" description="Polar residues" evidence="3">
    <location>
        <begin position="61"/>
        <end position="72"/>
    </location>
</feature>
<feature type="region of interest" description="Disordered" evidence="3">
    <location>
        <begin position="1559"/>
        <end position="1580"/>
    </location>
</feature>
<dbReference type="GO" id="GO:0039694">
    <property type="term" value="P:viral RNA genome replication"/>
    <property type="evidence" value="ECO:0007669"/>
    <property type="project" value="InterPro"/>
</dbReference>
<evidence type="ECO:0000259" key="6">
    <source>
        <dbReference type="PROSITE" id="PS51743"/>
    </source>
</evidence>
<evidence type="ECO:0000256" key="2">
    <source>
        <dbReference type="ARBA" id="ARBA00022953"/>
    </source>
</evidence>
<keyword evidence="7" id="KW-0548">Nucleotidyltransferase</keyword>
<evidence type="ECO:0000259" key="5">
    <source>
        <dbReference type="PROSITE" id="PS51657"/>
    </source>
</evidence>
<dbReference type="InterPro" id="IPR007094">
    <property type="entry name" value="RNA-dir_pol_PSvirus"/>
</dbReference>
<dbReference type="GO" id="GO:0016556">
    <property type="term" value="P:mRNA modification"/>
    <property type="evidence" value="ECO:0007669"/>
    <property type="project" value="InterPro"/>
</dbReference>
<dbReference type="InterPro" id="IPR001788">
    <property type="entry name" value="RNA-dep_RNA_pol_alsuvir"/>
</dbReference>
<feature type="domain" description="(+)RNA virus helicase C-terminal" evidence="5">
    <location>
        <begin position="1946"/>
        <end position="2288"/>
    </location>
</feature>